<dbReference type="EMBL" id="CAHIKZ030000802">
    <property type="protein sequence ID" value="CAE1239502.1"/>
    <property type="molecule type" value="Genomic_DNA"/>
</dbReference>
<reference evidence="1" key="1">
    <citation type="submission" date="2021-01" db="EMBL/GenBank/DDBJ databases">
        <authorList>
            <person name="Li R."/>
            <person name="Bekaert M."/>
        </authorList>
    </citation>
    <scope>NUCLEOTIDE SEQUENCE</scope>
    <source>
        <strain evidence="1">Farmed</strain>
    </source>
</reference>
<proteinExistence type="predicted"/>
<keyword evidence="2" id="KW-1185">Reference proteome</keyword>
<dbReference type="AlphaFoldDB" id="A0A812BUA4"/>
<name>A0A812BUA4_ACAPH</name>
<organism evidence="1 2">
    <name type="scientific">Acanthosepion pharaonis</name>
    <name type="common">Pharaoh cuttlefish</name>
    <name type="synonym">Sepia pharaonis</name>
    <dbReference type="NCBI Taxonomy" id="158019"/>
    <lineage>
        <taxon>Eukaryota</taxon>
        <taxon>Metazoa</taxon>
        <taxon>Spiralia</taxon>
        <taxon>Lophotrochozoa</taxon>
        <taxon>Mollusca</taxon>
        <taxon>Cephalopoda</taxon>
        <taxon>Coleoidea</taxon>
        <taxon>Decapodiformes</taxon>
        <taxon>Sepiida</taxon>
        <taxon>Sepiina</taxon>
        <taxon>Sepiidae</taxon>
        <taxon>Acanthosepion</taxon>
    </lineage>
</organism>
<evidence type="ECO:0000313" key="2">
    <source>
        <dbReference type="Proteomes" id="UP000597762"/>
    </source>
</evidence>
<comment type="caution">
    <text evidence="1">The sequence shown here is derived from an EMBL/GenBank/DDBJ whole genome shotgun (WGS) entry which is preliminary data.</text>
</comment>
<dbReference type="Proteomes" id="UP000597762">
    <property type="component" value="Unassembled WGS sequence"/>
</dbReference>
<evidence type="ECO:0000313" key="1">
    <source>
        <dbReference type="EMBL" id="CAE1239502.1"/>
    </source>
</evidence>
<gene>
    <name evidence="1" type="ORF">SPHA_21803</name>
</gene>
<sequence length="229" mass="26011">MIFILHQLDTKSIKSGQYDHETKCRLNSIGDRSGIRTTLATTILCRTLVTDRTTTTSEELLTNANRLNDRALNNVFPPCRSLFICVSWAVSLFSQPRAFSVSPFFFSLSPSIIHSPLPTIFILTALHVLSDRHPTRKTHEMAFSLSRDTSAVPYPIGRPMLVLYPQKLRSFVVFPNPLVFSTNSRFNCLPRNAMPTAFDRWPLPLLFRADFEYLTSLLLSALTETKPIF</sequence>
<accession>A0A812BUA4</accession>
<protein>
    <submittedName>
        <fullName evidence="1">Uncharacterized protein</fullName>
    </submittedName>
</protein>